<dbReference type="Pfam" id="PF00023">
    <property type="entry name" value="Ank"/>
    <property type="match status" value="2"/>
</dbReference>
<dbReference type="Gene3D" id="3.40.50.300">
    <property type="entry name" value="P-loop containing nucleotide triphosphate hydrolases"/>
    <property type="match status" value="1"/>
</dbReference>
<gene>
    <name evidence="6" type="ORF">pdam_00021558</name>
</gene>
<dbReference type="EMBL" id="RCHS01000173">
    <property type="protein sequence ID" value="RMX60348.1"/>
    <property type="molecule type" value="Genomic_DNA"/>
</dbReference>
<feature type="repeat" description="ANK" evidence="2">
    <location>
        <begin position="959"/>
        <end position="983"/>
    </location>
</feature>
<sequence length="2019" mass="230115">MSGCSSKEFVQLTSPEEGNWLSLGRALTTLLCQGLRPFIKRETEAFYNNLRAAMAAGACTCVYVTGRKPNQYHDMRACQWANVLQGYHLGRRLNWKQSDSSKWLDPDIGPWEIAKLFLPDVGIHSVVESVDDLEITNILNLMFWCNHFTVQRPLIKDVRDIRNTKWAHVQKLELSEVEKKDAFGAIEKLLKDPALASDLDVRNALQEISTLKSTKEVHIFRAEVLYRFKQVIQNDITGLKSELKMFKRESNKNQKQRSRVEGQLRKLQRAKENLEKKTKGTISVPRHIVYRLLTVGCYLVRSAIAIRKKPVYTLMMFLIFFSLVGNLDDKSYGDGCPAEDVSAPFDTKEFNLTDYLAMARENFIGRRWLYSEIENALHPPSTASGVMIVGDPGAGKSALSAQLVCSRSSSRTIHDHILGYHLCKHSDKNTQIAGKFVRNLAEMIARRIPEYGYIVSNSSYILRSLNIDCVTIRDPVGCFEQAVLTPLRSLKNVPKENWYIVIDALDECLTQTETSHSIVYLLNNKLPRFPSWLKLVLTSRNESSVSLNTGSIVKLSINPEDSRNIEDIELFLTTRFYRDSPLLYRVKTWFGESSVENTAKLISALLRKSQGNFLFVKEMIHHWETTRVKRNDPYALPETLGELYHSYFQRLYNTREQFKPVRRVLELLVSTFHPMTHREIFDVLKMNEKQLEEDYDFRDRMKELGHFVRYGKNNTVTLYHLSLTEWLTSERNENGPFYVSKKKGHEVFCDYYLRLIGDGGKSALATHILSLAQHIACGGWREAYVKEFLKFPSQVVNSSDPGSNRTLLHHAATINSTDVLELLLHHFSCIDCADKRGVTPAFLAAKHGLVDNLALLVKKGARINRKTNSVKTKNVLNGIDAAKIHNSHIPFSEIKSKFWGATMLYGAAHGGHLEVVRFLLENGALISTESDVHLTALQVAAENGHVEVVKTLYKYGGVADQTALHHAVVNNRLNVVKYLLKIGIKDKCMRCDGSLYWLKTKHRYQSQVRLEDFSFPIEKHCKSSYKLANCPLIDDVCIKRDAVFINIELGELFDDKHLIFCNTALHAAVSLGHKAIIEELVSGDKRALACRDYSGRTPLHEAVRRNNKEVVELLLSKDKAQINSTCDRWQDIELQTETSVSFVLSYEESIEYYGDVCHCGYSPLHLAARYGYLSVAVALLKSKASVGVKDCSGASPLHVAACHNHRNIIYMLLKLGADINSRSSNGSTPIHSAAACGAIEAITYLIYHGADINEIDYSGLTPLHYTIRNITSNQLDRLPLVNSTSEENVFHLITVDRRGHLASFYNEGDYWKNTDLYRWLDAFIHLILYGADMNAADKLGRSALHIVAENGLADAVNVLLQRGAKLEMHDRLGRTPLEVAIERARVLPEHSQVIPHEKNFQALREYLQDHDLVVHLLLSSGVSFTKCNSSGESLLHRAVLNNQPYIAQMLLLKGANMNCKDSLGRTPLVAFLHNGGDWRLADAIFLKGSMKIKCGEPFNTSLFHLMSYFSPKLEGYNFFQQISCDNRTCSKESPFEKAVERHRLKYTVINSCLDAEGFTPLHRAAQGANIVAVRNLVKNGADVSLRSPQGHDALTLAILYSGGNLWPFMRTEAKQLKMDEASDVALELLRYKMKTDFQIVCDSSKSELTLYHLAASRGLVKFIKEIFRDGELHRLNVDCPNKDGITPMYLAKLCSSNVTEIDLYNPWAEVVQFIENQGGQTQYPNRDAELNLIYNRLYGWSPTSFKLNTRPDVQSFVIGLLSTYMNSTTTTMDCEPKSTLIPVINEIGNPSLTLNISTELLNQLNLLKRRSCLGIIVKLAEQDIAICRKELQRYDYSYKEYRRHLDPAIFRSEVPLEIKLYHINSILYHLMMMWHKEVFQHFACYKIVFDNNRPFFQDDRKSKQLIKQYEDGTPLWYLQNICSWLQIGFNLHNIYHLTNVNYPELSVYFFKHPSFARERMGWTVDDKNNSHFWPLEFLVKFSFDLYRKYDYLKVLNVGLGPETRISLLTDKVRKILLAS</sequence>
<feature type="repeat" description="ANK" evidence="2">
    <location>
        <begin position="1225"/>
        <end position="1257"/>
    </location>
</feature>
<feature type="repeat" description="ANK" evidence="2">
    <location>
        <begin position="1430"/>
        <end position="1462"/>
    </location>
</feature>
<evidence type="ECO:0000259" key="4">
    <source>
        <dbReference type="Pfam" id="PF24883"/>
    </source>
</evidence>
<keyword evidence="7" id="KW-1185">Reference proteome</keyword>
<feature type="repeat" description="ANK" evidence="2">
    <location>
        <begin position="1192"/>
        <end position="1224"/>
    </location>
</feature>
<dbReference type="InterPro" id="IPR002110">
    <property type="entry name" value="Ankyrin_rpt"/>
</dbReference>
<feature type="domain" description="TANC1/2-like winged helix" evidence="5">
    <location>
        <begin position="654"/>
        <end position="776"/>
    </location>
</feature>
<dbReference type="Gene3D" id="1.25.40.20">
    <property type="entry name" value="Ankyrin repeat-containing domain"/>
    <property type="match status" value="7"/>
</dbReference>
<dbReference type="SMART" id="SM00248">
    <property type="entry name" value="ANK"/>
    <property type="match status" value="15"/>
</dbReference>
<feature type="repeat" description="ANK" evidence="2">
    <location>
        <begin position="1094"/>
        <end position="1117"/>
    </location>
</feature>
<dbReference type="InterPro" id="IPR036770">
    <property type="entry name" value="Ankyrin_rpt-contain_sf"/>
</dbReference>
<keyword evidence="1" id="KW-0677">Repeat</keyword>
<reference evidence="6 7" key="1">
    <citation type="journal article" date="2018" name="Sci. Rep.">
        <title>Comparative analysis of the Pocillopora damicornis genome highlights role of immune system in coral evolution.</title>
        <authorList>
            <person name="Cunning R."/>
            <person name="Bay R.A."/>
            <person name="Gillette P."/>
            <person name="Baker A.C."/>
            <person name="Traylor-Knowles N."/>
        </authorList>
    </citation>
    <scope>NUCLEOTIDE SEQUENCE [LARGE SCALE GENOMIC DNA]</scope>
    <source>
        <strain evidence="6">RSMAS</strain>
        <tissue evidence="6">Whole animal</tissue>
    </source>
</reference>
<dbReference type="OrthoDB" id="5989012at2759"/>
<evidence type="ECO:0000259" key="5">
    <source>
        <dbReference type="Pfam" id="PF25521"/>
    </source>
</evidence>
<dbReference type="SUPFAM" id="SSF52540">
    <property type="entry name" value="P-loop containing nucleoside triphosphate hydrolases"/>
    <property type="match status" value="1"/>
</dbReference>
<dbReference type="PANTHER" id="PTHR24118">
    <property type="entry name" value="POTE ANKYRIN DOMAIN"/>
    <property type="match status" value="1"/>
</dbReference>
<evidence type="ECO:0000313" key="7">
    <source>
        <dbReference type="Proteomes" id="UP000275408"/>
    </source>
</evidence>
<protein>
    <submittedName>
        <fullName evidence="6">Uncharacterized protein</fullName>
    </submittedName>
</protein>
<dbReference type="Proteomes" id="UP000275408">
    <property type="component" value="Unassembled WGS sequence"/>
</dbReference>
<comment type="caution">
    <text evidence="6">The sequence shown here is derived from an EMBL/GenBank/DDBJ whole genome shotgun (WGS) entry which is preliminary data.</text>
</comment>
<dbReference type="Pfam" id="PF12796">
    <property type="entry name" value="Ank_2"/>
    <property type="match status" value="5"/>
</dbReference>
<dbReference type="Pfam" id="PF24883">
    <property type="entry name" value="NPHP3_N"/>
    <property type="match status" value="1"/>
</dbReference>
<accession>A0A3M6V438</accession>
<dbReference type="PROSITE" id="PS50297">
    <property type="entry name" value="ANK_REP_REGION"/>
    <property type="match status" value="10"/>
</dbReference>
<dbReference type="STRING" id="46731.A0A3M6V438"/>
<feature type="repeat" description="ANK" evidence="2">
    <location>
        <begin position="1339"/>
        <end position="1371"/>
    </location>
</feature>
<evidence type="ECO:0000256" key="1">
    <source>
        <dbReference type="ARBA" id="ARBA00022737"/>
    </source>
</evidence>
<feature type="coiled-coil region" evidence="3">
    <location>
        <begin position="229"/>
        <end position="277"/>
    </location>
</feature>
<evidence type="ECO:0000313" key="6">
    <source>
        <dbReference type="EMBL" id="RMX60348.1"/>
    </source>
</evidence>
<dbReference type="OMA" id="HENCECC"/>
<dbReference type="PROSITE" id="PS50088">
    <property type="entry name" value="ANK_REPEAT"/>
    <property type="match status" value="11"/>
</dbReference>
<keyword evidence="2" id="KW-0040">ANK repeat</keyword>
<dbReference type="InterPro" id="IPR058056">
    <property type="entry name" value="WH_TANC1/2"/>
</dbReference>
<feature type="domain" description="Nephrocystin 3-like N-terminal" evidence="4">
    <location>
        <begin position="372"/>
        <end position="540"/>
    </location>
</feature>
<feature type="repeat" description="ANK" evidence="2">
    <location>
        <begin position="1159"/>
        <end position="1191"/>
    </location>
</feature>
<dbReference type="InterPro" id="IPR056884">
    <property type="entry name" value="NPHP3-like_N"/>
</dbReference>
<dbReference type="Pfam" id="PF25521">
    <property type="entry name" value="WHD_TANC1"/>
    <property type="match status" value="1"/>
</dbReference>
<dbReference type="Pfam" id="PF13637">
    <property type="entry name" value="Ank_4"/>
    <property type="match status" value="1"/>
</dbReference>
<dbReference type="PRINTS" id="PR01415">
    <property type="entry name" value="ANKYRIN"/>
</dbReference>
<organism evidence="6 7">
    <name type="scientific">Pocillopora damicornis</name>
    <name type="common">Cauliflower coral</name>
    <name type="synonym">Millepora damicornis</name>
    <dbReference type="NCBI Taxonomy" id="46731"/>
    <lineage>
        <taxon>Eukaryota</taxon>
        <taxon>Metazoa</taxon>
        <taxon>Cnidaria</taxon>
        <taxon>Anthozoa</taxon>
        <taxon>Hexacorallia</taxon>
        <taxon>Scleractinia</taxon>
        <taxon>Astrocoeniina</taxon>
        <taxon>Pocilloporidae</taxon>
        <taxon>Pocillopora</taxon>
    </lineage>
</organism>
<feature type="repeat" description="ANK" evidence="2">
    <location>
        <begin position="899"/>
        <end position="931"/>
    </location>
</feature>
<feature type="repeat" description="ANK" evidence="2">
    <location>
        <begin position="803"/>
        <end position="835"/>
    </location>
</feature>
<proteinExistence type="predicted"/>
<dbReference type="InterPro" id="IPR027897">
    <property type="entry name" value="DUF4559"/>
</dbReference>
<evidence type="ECO:0000256" key="3">
    <source>
        <dbReference type="SAM" id="Coils"/>
    </source>
</evidence>
<feature type="repeat" description="ANK" evidence="2">
    <location>
        <begin position="1556"/>
        <end position="1588"/>
    </location>
</feature>
<dbReference type="InterPro" id="IPR027417">
    <property type="entry name" value="P-loop_NTPase"/>
</dbReference>
<name>A0A3M6V438_POCDA</name>
<keyword evidence="3" id="KW-0175">Coiled coil</keyword>
<feature type="repeat" description="ANK" evidence="2">
    <location>
        <begin position="836"/>
        <end position="868"/>
    </location>
</feature>
<dbReference type="SUPFAM" id="SSF48403">
    <property type="entry name" value="Ankyrin repeat"/>
    <property type="match status" value="3"/>
</dbReference>
<dbReference type="PANTHER" id="PTHR24118:SF99">
    <property type="entry name" value="POTE ANKYRIN DOMAIN FAMILY MEMBER 3C-RELATED"/>
    <property type="match status" value="1"/>
</dbReference>
<evidence type="ECO:0000256" key="2">
    <source>
        <dbReference type="PROSITE-ProRule" id="PRU00023"/>
    </source>
</evidence>
<dbReference type="Pfam" id="PF15112">
    <property type="entry name" value="DUF4559"/>
    <property type="match status" value="1"/>
</dbReference>